<accession>A0A8J3B797</accession>
<reference evidence="3" key="2">
    <citation type="submission" date="2020-09" db="EMBL/GenBank/DDBJ databases">
        <authorList>
            <person name="Sun Q."/>
            <person name="Ohkuma M."/>
        </authorList>
    </citation>
    <scope>NUCLEOTIDE SEQUENCE</scope>
    <source>
        <strain evidence="3">JCM 14719</strain>
    </source>
</reference>
<dbReference type="InterPro" id="IPR014215">
    <property type="entry name" value="Dipicolinic_acid_synth_A"/>
</dbReference>
<dbReference type="InterPro" id="IPR031629">
    <property type="entry name" value="DpaA_N"/>
</dbReference>
<dbReference type="RefSeq" id="WP_054672631.1">
    <property type="nucleotide sequence ID" value="NZ_BMOF01000019.1"/>
</dbReference>
<dbReference type="Proteomes" id="UP000637720">
    <property type="component" value="Unassembled WGS sequence"/>
</dbReference>
<comment type="caution">
    <text evidence="3">The sequence shown here is derived from an EMBL/GenBank/DDBJ whole genome shotgun (WGS) entry which is preliminary data.</text>
</comment>
<dbReference type="InterPro" id="IPR036291">
    <property type="entry name" value="NAD(P)-bd_dom_sf"/>
</dbReference>
<organism evidence="3 4">
    <name type="scientific">Calditerricola satsumensis</name>
    <dbReference type="NCBI Taxonomy" id="373054"/>
    <lineage>
        <taxon>Bacteria</taxon>
        <taxon>Bacillati</taxon>
        <taxon>Bacillota</taxon>
        <taxon>Bacilli</taxon>
        <taxon>Bacillales</taxon>
        <taxon>Bacillaceae</taxon>
        <taxon>Calditerricola</taxon>
    </lineage>
</organism>
<dbReference type="NCBIfam" id="TIGR02853">
    <property type="entry name" value="spore_dpaA"/>
    <property type="match status" value="1"/>
</dbReference>
<dbReference type="EMBL" id="BMOF01000019">
    <property type="protein sequence ID" value="GGJ99340.1"/>
    <property type="molecule type" value="Genomic_DNA"/>
</dbReference>
<gene>
    <name evidence="3" type="ORF">GCM10007043_11780</name>
</gene>
<dbReference type="Pfam" id="PF01262">
    <property type="entry name" value="AlaDh_PNT_C"/>
    <property type="match status" value="1"/>
</dbReference>
<dbReference type="Pfam" id="PF16924">
    <property type="entry name" value="DpaA_N"/>
    <property type="match status" value="1"/>
</dbReference>
<evidence type="ECO:0000259" key="1">
    <source>
        <dbReference type="Pfam" id="PF01262"/>
    </source>
</evidence>
<proteinExistence type="predicted"/>
<name>A0A8J3B797_9BACI</name>
<dbReference type="SUPFAM" id="SSF51735">
    <property type="entry name" value="NAD(P)-binding Rossmann-fold domains"/>
    <property type="match status" value="1"/>
</dbReference>
<evidence type="ECO:0000313" key="4">
    <source>
        <dbReference type="Proteomes" id="UP000637720"/>
    </source>
</evidence>
<evidence type="ECO:0000259" key="2">
    <source>
        <dbReference type="Pfam" id="PF16924"/>
    </source>
</evidence>
<dbReference type="NCBIfam" id="NF006162">
    <property type="entry name" value="PRK08306.1"/>
    <property type="match status" value="1"/>
</dbReference>
<feature type="domain" description="Dipicolinate synthase subunit A N-terminal" evidence="2">
    <location>
        <begin position="6"/>
        <end position="122"/>
    </location>
</feature>
<keyword evidence="4" id="KW-1185">Reference proteome</keyword>
<evidence type="ECO:0000313" key="3">
    <source>
        <dbReference type="EMBL" id="GGJ99340.1"/>
    </source>
</evidence>
<reference evidence="3" key="1">
    <citation type="journal article" date="2014" name="Int. J. Syst. Evol. Microbiol.">
        <title>Complete genome sequence of Corynebacterium casei LMG S-19264T (=DSM 44701T), isolated from a smear-ripened cheese.</title>
        <authorList>
            <consortium name="US DOE Joint Genome Institute (JGI-PGF)"/>
            <person name="Walter F."/>
            <person name="Albersmeier A."/>
            <person name="Kalinowski J."/>
            <person name="Ruckert C."/>
        </authorList>
    </citation>
    <scope>NUCLEOTIDE SEQUENCE</scope>
    <source>
        <strain evidence="3">JCM 14719</strain>
    </source>
</reference>
<dbReference type="Gene3D" id="3.40.50.720">
    <property type="entry name" value="NAD(P)-binding Rossmann-like Domain"/>
    <property type="match status" value="2"/>
</dbReference>
<dbReference type="InterPro" id="IPR007698">
    <property type="entry name" value="AlaDH/PNT_NAD(H)-bd"/>
</dbReference>
<dbReference type="AlphaFoldDB" id="A0A8J3B797"/>
<sequence>MLTGIHIAFAGGDARHLEVIRKCVELDATVTLFGYDNLNPPPVGTTKGRWVPGELTGIDVLVLPVVGTDDNGHVESIFAPGTLVFRDEHAAQLKPSTLVFTGMARPYLLNLCQRHRLRLIQLLDVDEVAIYNSIPTMEGALMMAIQNTDITLHDAQTIVLGLGRTGFTLAQGLKALGAHVRVGVRRPEHYARAFAMGYAPFYLRDLAQCVRDVDIVFNTIPALVLTAEVIARMPPHAVIIDLASSPGGTDFRYAEKRGIKALLAPGLPGIVAPKTAGQILANTIIRLILEKKGNQEGLP</sequence>
<feature type="domain" description="Alanine dehydrogenase/pyridine nucleotide transhydrogenase NAD(H)-binding" evidence="1">
    <location>
        <begin position="142"/>
        <end position="291"/>
    </location>
</feature>
<protein>
    <submittedName>
        <fullName evidence="3">Dipicolinate synthase subunit A</fullName>
    </submittedName>
</protein>